<dbReference type="InterPro" id="IPR025272">
    <property type="entry name" value="SocA_Panacea"/>
</dbReference>
<gene>
    <name evidence="2" type="ORF">A6K76_10000</name>
</gene>
<organism evidence="2 3">
    <name type="scientific">Caryophanon latum</name>
    <dbReference type="NCBI Taxonomy" id="33977"/>
    <lineage>
        <taxon>Bacteria</taxon>
        <taxon>Bacillati</taxon>
        <taxon>Bacillota</taxon>
        <taxon>Bacilli</taxon>
        <taxon>Bacillales</taxon>
        <taxon>Caryophanaceae</taxon>
        <taxon>Caryophanon</taxon>
    </lineage>
</organism>
<evidence type="ECO:0000313" key="2">
    <source>
        <dbReference type="EMBL" id="OCS91067.1"/>
    </source>
</evidence>
<dbReference type="Pfam" id="PF13274">
    <property type="entry name" value="SocA_Panacea"/>
    <property type="match status" value="1"/>
</dbReference>
<dbReference type="Proteomes" id="UP000093482">
    <property type="component" value="Unassembled WGS sequence"/>
</dbReference>
<evidence type="ECO:0000259" key="1">
    <source>
        <dbReference type="Pfam" id="PF13274"/>
    </source>
</evidence>
<comment type="caution">
    <text evidence="2">The sequence shown here is derived from an EMBL/GenBank/DDBJ whole genome shotgun (WGS) entry which is preliminary data.</text>
</comment>
<dbReference type="EMBL" id="MATO01000031">
    <property type="protein sequence ID" value="OCS91067.1"/>
    <property type="molecule type" value="Genomic_DNA"/>
</dbReference>
<proteinExistence type="predicted"/>
<sequence>MKIEEARDWLLSKEAMTPKKLQKMLYYCYAWGLVFLNEEADALEHKLFEADFEAWVHGPVHRETYIQYKQYGFLKIPQVDTHDFSFSEEELDVLNQVYDVYGGYSANELESMTHQEEPWLEQRKGLEEYEGTDRVISDKSMFCYYVKQLA</sequence>
<keyword evidence="3" id="KW-1185">Reference proteome</keyword>
<feature type="domain" description="Antitoxin SocA-like Panacea" evidence="1">
    <location>
        <begin position="21"/>
        <end position="119"/>
    </location>
</feature>
<reference evidence="2 3" key="1">
    <citation type="submission" date="2016-07" db="EMBL/GenBank/DDBJ databases">
        <title>Caryophanon latum genome sequencing.</title>
        <authorList>
            <person name="Verma A."/>
            <person name="Pal Y."/>
            <person name="Krishnamurthi S."/>
        </authorList>
    </citation>
    <scope>NUCLEOTIDE SEQUENCE [LARGE SCALE GENOMIC DNA]</scope>
    <source>
        <strain evidence="2 3">DSM 14151</strain>
    </source>
</reference>
<name>A0A1C0YV68_9BACL</name>
<accession>A0A1C0YV68</accession>
<evidence type="ECO:0000313" key="3">
    <source>
        <dbReference type="Proteomes" id="UP000093482"/>
    </source>
</evidence>
<dbReference type="AlphaFoldDB" id="A0A1C0YV68"/>
<protein>
    <recommendedName>
        <fullName evidence="1">Antitoxin SocA-like Panacea domain-containing protein</fullName>
    </recommendedName>
</protein>